<proteinExistence type="predicted"/>
<feature type="domain" description="Fumarylacetoacetase-like C-terminal" evidence="2">
    <location>
        <begin position="68"/>
        <end position="237"/>
    </location>
</feature>
<sequence>MTGFDAGAAAQVLLAARRSARPADGLTPPPGDTAAAYAVQEAVLAGLGDPGGLWKMALLGGADRECAVLPGATLAQSGALLAVPADARIEVETAFLMAADPGPDAAEDDILRAIAAVHLAFELVAPRLAPQAKLPPLARMADSFSSAGVVLGSKLAKPPADRLGIALELDGRPVPTTEAAAPLADALDFLRWLSGHARRQGRDLKAGDVIITGARIGPLPLNGARHARAKAAGACVELRLGDA</sequence>
<reference evidence="4" key="1">
    <citation type="submission" date="2018-09" db="EMBL/GenBank/DDBJ databases">
        <title>Paracoccus onubensis nov. sp. a moderate halophilic bacterium isolated from Gruta de las Maravillas (Aracena, Spain).</title>
        <authorList>
            <person name="Jurado V."/>
            <person name="Gutierrez-Patricio S."/>
            <person name="Gonzalez-Pimentel J.L."/>
            <person name="Miller A.Z."/>
            <person name="Laiz L."/>
            <person name="Saiz-Jimenez C."/>
        </authorList>
    </citation>
    <scope>NUCLEOTIDE SEQUENCE [LARGE SCALE GENOMIC DNA]</scope>
    <source>
        <strain evidence="4">DSM 26381</strain>
    </source>
</reference>
<dbReference type="InterPro" id="IPR011234">
    <property type="entry name" value="Fumarylacetoacetase-like_C"/>
</dbReference>
<dbReference type="InterPro" id="IPR050772">
    <property type="entry name" value="Hydratase-Decarb/MhpD_sf"/>
</dbReference>
<evidence type="ECO:0000259" key="2">
    <source>
        <dbReference type="Pfam" id="PF01557"/>
    </source>
</evidence>
<keyword evidence="4" id="KW-1185">Reference proteome</keyword>
<dbReference type="Gene3D" id="3.90.850.10">
    <property type="entry name" value="Fumarylacetoacetase-like, C-terminal domain"/>
    <property type="match status" value="1"/>
</dbReference>
<evidence type="ECO:0000313" key="3">
    <source>
        <dbReference type="EMBL" id="RJL22680.1"/>
    </source>
</evidence>
<dbReference type="GO" id="GO:0008684">
    <property type="term" value="F:2-oxopent-4-enoate hydratase activity"/>
    <property type="evidence" value="ECO:0007669"/>
    <property type="project" value="TreeGrafter"/>
</dbReference>
<dbReference type="InterPro" id="IPR036663">
    <property type="entry name" value="Fumarylacetoacetase_C_sf"/>
</dbReference>
<dbReference type="SUPFAM" id="SSF56529">
    <property type="entry name" value="FAH"/>
    <property type="match status" value="1"/>
</dbReference>
<comment type="caution">
    <text evidence="3">The sequence shown here is derived from an EMBL/GenBank/DDBJ whole genome shotgun (WGS) entry which is preliminary data.</text>
</comment>
<gene>
    <name evidence="3" type="ORF">D3P05_00350</name>
</gene>
<dbReference type="PANTHER" id="PTHR30143">
    <property type="entry name" value="ACID HYDRATASE"/>
    <property type="match status" value="1"/>
</dbReference>
<organism evidence="3 4">
    <name type="scientific">Paracoccus siganidrum</name>
    <dbReference type="NCBI Taxonomy" id="1276757"/>
    <lineage>
        <taxon>Bacteria</taxon>
        <taxon>Pseudomonadati</taxon>
        <taxon>Pseudomonadota</taxon>
        <taxon>Alphaproteobacteria</taxon>
        <taxon>Rhodobacterales</taxon>
        <taxon>Paracoccaceae</taxon>
        <taxon>Paracoccus</taxon>
    </lineage>
</organism>
<evidence type="ECO:0000313" key="4">
    <source>
        <dbReference type="Proteomes" id="UP000283587"/>
    </source>
</evidence>
<keyword evidence="1" id="KW-0456">Lyase</keyword>
<dbReference type="OrthoDB" id="7854191at2"/>
<dbReference type="Proteomes" id="UP000283587">
    <property type="component" value="Unassembled WGS sequence"/>
</dbReference>
<dbReference type="GO" id="GO:0005737">
    <property type="term" value="C:cytoplasm"/>
    <property type="evidence" value="ECO:0007669"/>
    <property type="project" value="TreeGrafter"/>
</dbReference>
<name>A0A419ACN8_9RHOB</name>
<accession>A0A419ACN8</accession>
<dbReference type="RefSeq" id="WP_119896206.1">
    <property type="nucleotide sequence ID" value="NZ_QNRC01000003.1"/>
</dbReference>
<dbReference type="EMBL" id="QZEW01000001">
    <property type="protein sequence ID" value="RJL22680.1"/>
    <property type="molecule type" value="Genomic_DNA"/>
</dbReference>
<dbReference type="PANTHER" id="PTHR30143:SF0">
    <property type="entry name" value="2-KETO-4-PENTENOATE HYDRATASE"/>
    <property type="match status" value="1"/>
</dbReference>
<dbReference type="Pfam" id="PF01557">
    <property type="entry name" value="FAA_hydrolase"/>
    <property type="match status" value="1"/>
</dbReference>
<evidence type="ECO:0000256" key="1">
    <source>
        <dbReference type="ARBA" id="ARBA00023239"/>
    </source>
</evidence>
<dbReference type="AlphaFoldDB" id="A0A419ACN8"/>
<protein>
    <submittedName>
        <fullName evidence="3">Hydratase</fullName>
    </submittedName>
</protein>